<evidence type="ECO:0000256" key="7">
    <source>
        <dbReference type="HAMAP-Rule" id="MF_00801"/>
    </source>
</evidence>
<evidence type="ECO:0000256" key="1">
    <source>
        <dbReference type="ARBA" id="ARBA00001835"/>
    </source>
</evidence>
<dbReference type="HAMAP" id="MF_00801">
    <property type="entry name" value="Endonuclease_5"/>
    <property type="match status" value="1"/>
</dbReference>
<evidence type="ECO:0000256" key="5">
    <source>
        <dbReference type="ARBA" id="ARBA00022759"/>
    </source>
</evidence>
<organism evidence="8 9">
    <name type="scientific">Archaeoglobus sulfaticallidus PM70-1</name>
    <dbReference type="NCBI Taxonomy" id="387631"/>
    <lineage>
        <taxon>Archaea</taxon>
        <taxon>Methanobacteriati</taxon>
        <taxon>Methanobacteriota</taxon>
        <taxon>Archaeoglobi</taxon>
        <taxon>Archaeoglobales</taxon>
        <taxon>Archaeoglobaceae</taxon>
        <taxon>Archaeoglobus</taxon>
    </lineage>
</organism>
<dbReference type="HOGENOM" id="CLU_047631_1_1_2"/>
<gene>
    <name evidence="7" type="primary">nfi</name>
    <name evidence="8" type="ORF">Asulf_01134</name>
</gene>
<dbReference type="AlphaFoldDB" id="N0BBY7"/>
<evidence type="ECO:0000313" key="8">
    <source>
        <dbReference type="EMBL" id="AGK61134.1"/>
    </source>
</evidence>
<dbReference type="GO" id="GO:0006281">
    <property type="term" value="P:DNA repair"/>
    <property type="evidence" value="ECO:0007669"/>
    <property type="project" value="UniProtKB-UniRule"/>
</dbReference>
<evidence type="ECO:0000256" key="3">
    <source>
        <dbReference type="ARBA" id="ARBA00022490"/>
    </source>
</evidence>
<keyword evidence="3 7" id="KW-0963">Cytoplasm</keyword>
<dbReference type="PANTHER" id="PTHR28511:SF1">
    <property type="entry name" value="ENDONUCLEASE V"/>
    <property type="match status" value="1"/>
</dbReference>
<keyword evidence="7" id="KW-0460">Magnesium</keyword>
<keyword evidence="6 7" id="KW-0378">Hydrolase</keyword>
<evidence type="ECO:0000256" key="4">
    <source>
        <dbReference type="ARBA" id="ARBA00022722"/>
    </source>
</evidence>
<dbReference type="GO" id="GO:0016891">
    <property type="term" value="F:RNA endonuclease activity producing 5'-phosphomonoesters, hydrolytic mechanism"/>
    <property type="evidence" value="ECO:0007669"/>
    <property type="project" value="TreeGrafter"/>
</dbReference>
<keyword evidence="9" id="KW-1185">Reference proteome</keyword>
<dbReference type="Pfam" id="PF04493">
    <property type="entry name" value="Endonuclease_5"/>
    <property type="match status" value="1"/>
</dbReference>
<name>N0BBY7_9EURY</name>
<reference evidence="8 9" key="1">
    <citation type="journal article" date="2013" name="Genome Announc.">
        <title>Complete Genome Sequence of the Thermophilic and Facultatively Chemolithoautotrophic Sulfate Reducer Archaeoglobus sulfaticallidus Strain PM70-1T.</title>
        <authorList>
            <person name="Stokke R."/>
            <person name="Hocking W.P."/>
            <person name="Steinsbu B.O."/>
            <person name="Steen I.H."/>
        </authorList>
    </citation>
    <scope>NUCLEOTIDE SEQUENCE [LARGE SCALE GENOMIC DNA]</scope>
    <source>
        <strain evidence="8">PM70-1</strain>
    </source>
</reference>
<evidence type="ECO:0000313" key="9">
    <source>
        <dbReference type="Proteomes" id="UP000013307"/>
    </source>
</evidence>
<dbReference type="CDD" id="cd06559">
    <property type="entry name" value="Endonuclease_V"/>
    <property type="match status" value="1"/>
</dbReference>
<feature type="binding site" evidence="7">
    <location>
        <position position="102"/>
    </location>
    <ligand>
        <name>Mg(2+)</name>
        <dbReference type="ChEBI" id="CHEBI:18420"/>
    </ligand>
</feature>
<dbReference type="GO" id="GO:0003727">
    <property type="term" value="F:single-stranded RNA binding"/>
    <property type="evidence" value="ECO:0007669"/>
    <property type="project" value="TreeGrafter"/>
</dbReference>
<keyword evidence="7" id="KW-0479">Metal-binding</keyword>
<dbReference type="GO" id="GO:0043737">
    <property type="term" value="F:deoxyribonuclease V activity"/>
    <property type="evidence" value="ECO:0007669"/>
    <property type="project" value="UniProtKB-UniRule"/>
</dbReference>
<keyword evidence="4 7" id="KW-0540">Nuclease</keyword>
<proteinExistence type="inferred from homology"/>
<dbReference type="STRING" id="387631.Asulf_01134"/>
<comment type="similarity">
    <text evidence="7">Belongs to the endonuclease V family.</text>
</comment>
<dbReference type="GeneID" id="15392775"/>
<dbReference type="KEGG" id="ast:Asulf_01134"/>
<dbReference type="EC" id="3.1.21.7" evidence="7"/>
<protein>
    <recommendedName>
        <fullName evidence="7">Endonuclease V</fullName>
        <ecNumber evidence="7">3.1.21.7</ecNumber>
    </recommendedName>
    <alternativeName>
        <fullName evidence="7">Deoxyinosine 3'endonuclease</fullName>
    </alternativeName>
    <alternativeName>
        <fullName evidence="7">Deoxyribonuclease V</fullName>
        <shortName evidence="7">DNase V</shortName>
    </alternativeName>
</protein>
<dbReference type="Gene3D" id="3.30.2170.10">
    <property type="entry name" value="archaeoglobus fulgidus dsm 4304 superfamily"/>
    <property type="match status" value="1"/>
</dbReference>
<dbReference type="RefSeq" id="WP_015590732.1">
    <property type="nucleotide sequence ID" value="NC_021169.1"/>
</dbReference>
<keyword evidence="5 7" id="KW-0255">Endonuclease</keyword>
<feature type="site" description="Interaction with target DNA" evidence="7">
    <location>
        <position position="72"/>
    </location>
</feature>
<comment type="cofactor">
    <cofactor evidence="7">
        <name>Mg(2+)</name>
        <dbReference type="ChEBI" id="CHEBI:18420"/>
    </cofactor>
</comment>
<dbReference type="Proteomes" id="UP000013307">
    <property type="component" value="Chromosome"/>
</dbReference>
<dbReference type="InterPro" id="IPR007581">
    <property type="entry name" value="Endonuclease-V"/>
</dbReference>
<dbReference type="EMBL" id="CP005290">
    <property type="protein sequence ID" value="AGK61134.1"/>
    <property type="molecule type" value="Genomic_DNA"/>
</dbReference>
<feature type="binding site" evidence="7">
    <location>
        <position position="36"/>
    </location>
    <ligand>
        <name>Mg(2+)</name>
        <dbReference type="ChEBI" id="CHEBI:18420"/>
    </ligand>
</feature>
<comment type="catalytic activity">
    <reaction evidence="1 7">
        <text>Endonucleolytic cleavage at apurinic or apyrimidinic sites to products with a 5'-phosphate.</text>
        <dbReference type="EC" id="3.1.21.7"/>
    </reaction>
</comment>
<comment type="function">
    <text evidence="7">DNA repair enzyme involved in the repair of deaminated bases. Selectively cleaves double-stranded DNA at the second phosphodiester bond 3' to a deoxyinosine leaving behind the intact lesion on the nicked DNA.</text>
</comment>
<dbReference type="PANTHER" id="PTHR28511">
    <property type="entry name" value="ENDONUCLEASE V"/>
    <property type="match status" value="1"/>
</dbReference>
<keyword evidence="7" id="KW-0227">DNA damage</keyword>
<dbReference type="GO" id="GO:0005737">
    <property type="term" value="C:cytoplasm"/>
    <property type="evidence" value="ECO:0007669"/>
    <property type="project" value="UniProtKB-SubCell"/>
</dbReference>
<dbReference type="eggNOG" id="arCOG00929">
    <property type="taxonomic scope" value="Archaea"/>
</dbReference>
<evidence type="ECO:0000256" key="2">
    <source>
        <dbReference type="ARBA" id="ARBA00004496"/>
    </source>
</evidence>
<dbReference type="GO" id="GO:0000287">
    <property type="term" value="F:magnesium ion binding"/>
    <property type="evidence" value="ECO:0007669"/>
    <property type="project" value="UniProtKB-UniRule"/>
</dbReference>
<keyword evidence="7" id="KW-0234">DNA repair</keyword>
<evidence type="ECO:0000256" key="6">
    <source>
        <dbReference type="ARBA" id="ARBA00022801"/>
    </source>
</evidence>
<sequence>MKHSLEELRKLQEEMSKRVVLREIDLGKVEHVLGVDQAFLGDKIISVGVLMSFPEMKIMGSSVRVEREDFPYIPGYLMFREGPSALKVVKELLQENTLILVDGSGIAHPRRCGLATYIGIETQTPTIGITKSRLFGEYTEPRDTGDISPLTHNGEIIGYAMKTCRRCKPIFISPGNMITPLQAVEAVKLCLKGYKLPEPIRIADRLSKERRKEEAENGRYNKI</sequence>
<accession>N0BBY7</accession>
<comment type="subcellular location">
    <subcellularLocation>
        <location evidence="2 7">Cytoplasm</location>
    </subcellularLocation>
</comment>